<sequence>MLGALGRSVALSRGRSALGWRGACGVRAQAEEERGAYGRLGDADVALFERLLGPSAVLTDPADMEPFNQDWLRTCRGSSGAVLLPASTEQVSAVLSHCHARRLALCPQGGNTGLVGGSVPVFDELVLSTARMNRLLSVDPLSGCVVCEAGSVLAWLEERVGEEAGLSVPLDLGAKGSCQLGGNVSTNAGGLRLLRYGPLHGSVLGLQAVLADGTVLDTMQTLRKDNTGPDLKQLFIGSEGILGVVHPGGPAVRAPPAGRLPRLPR</sequence>
<dbReference type="PANTHER" id="PTHR43716">
    <property type="entry name" value="D-2-HYDROXYGLUTARATE DEHYDROGENASE, MITOCHONDRIAL"/>
    <property type="match status" value="1"/>
</dbReference>
<accession>A0A9J6GUG1</accession>
<evidence type="ECO:0000256" key="2">
    <source>
        <dbReference type="ARBA" id="ARBA00004275"/>
    </source>
</evidence>
<dbReference type="Proteomes" id="UP000821853">
    <property type="component" value="Unassembled WGS sequence"/>
</dbReference>
<dbReference type="Gene3D" id="3.30.465.10">
    <property type="match status" value="1"/>
</dbReference>
<dbReference type="VEuPathDB" id="VectorBase:HLOH_053097"/>
<organism evidence="6 7">
    <name type="scientific">Haemaphysalis longicornis</name>
    <name type="common">Bush tick</name>
    <dbReference type="NCBI Taxonomy" id="44386"/>
    <lineage>
        <taxon>Eukaryota</taxon>
        <taxon>Metazoa</taxon>
        <taxon>Ecdysozoa</taxon>
        <taxon>Arthropoda</taxon>
        <taxon>Chelicerata</taxon>
        <taxon>Arachnida</taxon>
        <taxon>Acari</taxon>
        <taxon>Parasitiformes</taxon>
        <taxon>Ixodida</taxon>
        <taxon>Ixodoidea</taxon>
        <taxon>Ixodidae</taxon>
        <taxon>Haemaphysalinae</taxon>
        <taxon>Haemaphysalis</taxon>
    </lineage>
</organism>
<gene>
    <name evidence="6" type="ORF">HPB48_017102</name>
</gene>
<evidence type="ECO:0000313" key="7">
    <source>
        <dbReference type="Proteomes" id="UP000821853"/>
    </source>
</evidence>
<dbReference type="GO" id="GO:0005777">
    <property type="term" value="C:peroxisome"/>
    <property type="evidence" value="ECO:0007669"/>
    <property type="project" value="UniProtKB-SubCell"/>
</dbReference>
<comment type="cofactor">
    <cofactor evidence="1">
        <name>FAD</name>
        <dbReference type="ChEBI" id="CHEBI:57692"/>
    </cofactor>
</comment>
<comment type="caution">
    <text evidence="6">The sequence shown here is derived from an EMBL/GenBank/DDBJ whole genome shotgun (WGS) entry which is preliminary data.</text>
</comment>
<keyword evidence="3" id="KW-0560">Oxidoreductase</keyword>
<evidence type="ECO:0000256" key="4">
    <source>
        <dbReference type="ARBA" id="ARBA00023140"/>
    </source>
</evidence>
<dbReference type="InterPro" id="IPR016167">
    <property type="entry name" value="FAD-bd_PCMH_sub1"/>
</dbReference>
<dbReference type="EMBL" id="JABSTR010000008">
    <property type="protein sequence ID" value="KAH9378497.1"/>
    <property type="molecule type" value="Genomic_DNA"/>
</dbReference>
<dbReference type="InterPro" id="IPR006094">
    <property type="entry name" value="Oxid_FAD_bind_N"/>
</dbReference>
<keyword evidence="4" id="KW-0576">Peroxisome</keyword>
<dbReference type="PROSITE" id="PS51387">
    <property type="entry name" value="FAD_PCMH"/>
    <property type="match status" value="1"/>
</dbReference>
<keyword evidence="7" id="KW-1185">Reference proteome</keyword>
<dbReference type="PANTHER" id="PTHR43716:SF1">
    <property type="entry name" value="D-2-HYDROXYGLUTARATE DEHYDROGENASE, MITOCHONDRIAL"/>
    <property type="match status" value="1"/>
</dbReference>
<evidence type="ECO:0000256" key="1">
    <source>
        <dbReference type="ARBA" id="ARBA00001974"/>
    </source>
</evidence>
<feature type="domain" description="FAD-binding PCMH-type" evidence="5">
    <location>
        <begin position="75"/>
        <end position="255"/>
    </location>
</feature>
<dbReference type="GO" id="GO:0005739">
    <property type="term" value="C:mitochondrion"/>
    <property type="evidence" value="ECO:0007669"/>
    <property type="project" value="TreeGrafter"/>
</dbReference>
<dbReference type="InterPro" id="IPR016166">
    <property type="entry name" value="FAD-bd_PCMH"/>
</dbReference>
<dbReference type="OrthoDB" id="5332616at2759"/>
<dbReference type="FunFam" id="3.30.43.10:FF:000011">
    <property type="entry name" value="D-lactate dehydrogenase (Cytochrome)"/>
    <property type="match status" value="1"/>
</dbReference>
<dbReference type="Pfam" id="PF01565">
    <property type="entry name" value="FAD_binding_4"/>
    <property type="match status" value="1"/>
</dbReference>
<dbReference type="InterPro" id="IPR036318">
    <property type="entry name" value="FAD-bd_PCMH-like_sf"/>
</dbReference>
<dbReference type="InterPro" id="IPR051264">
    <property type="entry name" value="FAD-oxidored/transferase_4"/>
</dbReference>
<reference evidence="6 7" key="1">
    <citation type="journal article" date="2020" name="Cell">
        <title>Large-Scale Comparative Analyses of Tick Genomes Elucidate Their Genetic Diversity and Vector Capacities.</title>
        <authorList>
            <consortium name="Tick Genome and Microbiome Consortium (TIGMIC)"/>
            <person name="Jia N."/>
            <person name="Wang J."/>
            <person name="Shi W."/>
            <person name="Du L."/>
            <person name="Sun Y."/>
            <person name="Zhan W."/>
            <person name="Jiang J.F."/>
            <person name="Wang Q."/>
            <person name="Zhang B."/>
            <person name="Ji P."/>
            <person name="Bell-Sakyi L."/>
            <person name="Cui X.M."/>
            <person name="Yuan T.T."/>
            <person name="Jiang B.G."/>
            <person name="Yang W.F."/>
            <person name="Lam T.T."/>
            <person name="Chang Q.C."/>
            <person name="Ding S.J."/>
            <person name="Wang X.J."/>
            <person name="Zhu J.G."/>
            <person name="Ruan X.D."/>
            <person name="Zhao L."/>
            <person name="Wei J.T."/>
            <person name="Ye R.Z."/>
            <person name="Que T.C."/>
            <person name="Du C.H."/>
            <person name="Zhou Y.H."/>
            <person name="Cheng J.X."/>
            <person name="Dai P.F."/>
            <person name="Guo W.B."/>
            <person name="Han X.H."/>
            <person name="Huang E.J."/>
            <person name="Li L.F."/>
            <person name="Wei W."/>
            <person name="Gao Y.C."/>
            <person name="Liu J.Z."/>
            <person name="Shao H.Z."/>
            <person name="Wang X."/>
            <person name="Wang C.C."/>
            <person name="Yang T.C."/>
            <person name="Huo Q.B."/>
            <person name="Li W."/>
            <person name="Chen H.Y."/>
            <person name="Chen S.E."/>
            <person name="Zhou L.G."/>
            <person name="Ni X.B."/>
            <person name="Tian J.H."/>
            <person name="Sheng Y."/>
            <person name="Liu T."/>
            <person name="Pan Y.S."/>
            <person name="Xia L.Y."/>
            <person name="Li J."/>
            <person name="Zhao F."/>
            <person name="Cao W.C."/>
        </authorList>
    </citation>
    <scope>NUCLEOTIDE SEQUENCE [LARGE SCALE GENOMIC DNA]</scope>
    <source>
        <strain evidence="6">HaeL-2018</strain>
    </source>
</reference>
<comment type="subcellular location">
    <subcellularLocation>
        <location evidence="2">Peroxisome</location>
    </subcellularLocation>
</comment>
<evidence type="ECO:0000256" key="3">
    <source>
        <dbReference type="ARBA" id="ARBA00023002"/>
    </source>
</evidence>
<proteinExistence type="predicted"/>
<dbReference type="SUPFAM" id="SSF56176">
    <property type="entry name" value="FAD-binding/transporter-associated domain-like"/>
    <property type="match status" value="1"/>
</dbReference>
<dbReference type="GO" id="GO:0016491">
    <property type="term" value="F:oxidoreductase activity"/>
    <property type="evidence" value="ECO:0007669"/>
    <property type="project" value="UniProtKB-KW"/>
</dbReference>
<dbReference type="OMA" id="SECAKIC"/>
<name>A0A9J6GUG1_HAELO</name>
<dbReference type="AlphaFoldDB" id="A0A9J6GUG1"/>
<dbReference type="Gene3D" id="3.30.43.10">
    <property type="entry name" value="Uridine Diphospho-n-acetylenolpyruvylglucosamine Reductase, domain 2"/>
    <property type="match status" value="1"/>
</dbReference>
<protein>
    <recommendedName>
        <fullName evidence="5">FAD-binding PCMH-type domain-containing protein</fullName>
    </recommendedName>
</protein>
<dbReference type="InterPro" id="IPR016169">
    <property type="entry name" value="FAD-bd_PCMH_sub2"/>
</dbReference>
<evidence type="ECO:0000313" key="6">
    <source>
        <dbReference type="EMBL" id="KAH9378497.1"/>
    </source>
</evidence>
<dbReference type="GO" id="GO:0071949">
    <property type="term" value="F:FAD binding"/>
    <property type="evidence" value="ECO:0007669"/>
    <property type="project" value="InterPro"/>
</dbReference>
<evidence type="ECO:0000259" key="5">
    <source>
        <dbReference type="PROSITE" id="PS51387"/>
    </source>
</evidence>